<sequence length="199" mass="22824">MSGGFSDAERERIREQLVVEGRELFSRYGLSKTTLADLTEPVGIATSTFYQFFDSKEELYLEILDREGERLLPELLGPFEEYDDPETAIVGFLTGLMDEIETNPLLHQLVMDADELDRLRDQHTEAELREEREESLAYFLPYVEAWYEAGEVDGPSPEVVANAIRSVSFLTLHRDDIGRDRYRETRDLVIRAVARGLTA</sequence>
<reference evidence="6 7" key="1">
    <citation type="submission" date="2016-10" db="EMBL/GenBank/DDBJ databases">
        <authorList>
            <person name="de Groot N.N."/>
        </authorList>
    </citation>
    <scope>NUCLEOTIDE SEQUENCE [LARGE SCALE GENOMIC DNA]</scope>
    <source>
        <strain evidence="7">EB21,IBRC-M 10013,KCTC 4048</strain>
    </source>
</reference>
<gene>
    <name evidence="6" type="ORF">SAMN05192554_11432</name>
</gene>
<dbReference type="InterPro" id="IPR001647">
    <property type="entry name" value="HTH_TetR"/>
</dbReference>
<feature type="domain" description="HTH tetR-type" evidence="5">
    <location>
        <begin position="11"/>
        <end position="71"/>
    </location>
</feature>
<evidence type="ECO:0000256" key="3">
    <source>
        <dbReference type="ARBA" id="ARBA00023163"/>
    </source>
</evidence>
<dbReference type="Gene3D" id="1.10.357.10">
    <property type="entry name" value="Tetracycline Repressor, domain 2"/>
    <property type="match status" value="1"/>
</dbReference>
<dbReference type="STRING" id="996166.SAMN05192554_11432"/>
<organism evidence="6 7">
    <name type="scientific">Haloarchaeobius iranensis</name>
    <dbReference type="NCBI Taxonomy" id="996166"/>
    <lineage>
        <taxon>Archaea</taxon>
        <taxon>Methanobacteriati</taxon>
        <taxon>Methanobacteriota</taxon>
        <taxon>Stenosarchaea group</taxon>
        <taxon>Halobacteria</taxon>
        <taxon>Halobacteriales</taxon>
        <taxon>Halorubellaceae</taxon>
        <taxon>Haloarchaeobius</taxon>
    </lineage>
</organism>
<proteinExistence type="predicted"/>
<dbReference type="Pfam" id="PF00440">
    <property type="entry name" value="TetR_N"/>
    <property type="match status" value="1"/>
</dbReference>
<dbReference type="SUPFAM" id="SSF46689">
    <property type="entry name" value="Homeodomain-like"/>
    <property type="match status" value="1"/>
</dbReference>
<keyword evidence="1" id="KW-0805">Transcription regulation</keyword>
<keyword evidence="2 4" id="KW-0238">DNA-binding</keyword>
<dbReference type="InterPro" id="IPR009057">
    <property type="entry name" value="Homeodomain-like_sf"/>
</dbReference>
<evidence type="ECO:0000259" key="5">
    <source>
        <dbReference type="PROSITE" id="PS50977"/>
    </source>
</evidence>
<feature type="DNA-binding region" description="H-T-H motif" evidence="4">
    <location>
        <begin position="34"/>
        <end position="53"/>
    </location>
</feature>
<dbReference type="EMBL" id="FNIA01000014">
    <property type="protein sequence ID" value="SDN07639.1"/>
    <property type="molecule type" value="Genomic_DNA"/>
</dbReference>
<dbReference type="OrthoDB" id="135877at2157"/>
<dbReference type="InterPro" id="IPR036271">
    <property type="entry name" value="Tet_transcr_reg_TetR-rel_C_sf"/>
</dbReference>
<dbReference type="AlphaFoldDB" id="A0A1G9YEQ5"/>
<dbReference type="PANTHER" id="PTHR47506:SF1">
    <property type="entry name" value="HTH-TYPE TRANSCRIPTIONAL REGULATOR YJDC"/>
    <property type="match status" value="1"/>
</dbReference>
<dbReference type="PROSITE" id="PS50977">
    <property type="entry name" value="HTH_TETR_2"/>
    <property type="match status" value="1"/>
</dbReference>
<dbReference type="Gene3D" id="1.10.10.60">
    <property type="entry name" value="Homeodomain-like"/>
    <property type="match status" value="1"/>
</dbReference>
<keyword evidence="3" id="KW-0804">Transcription</keyword>
<dbReference type="SUPFAM" id="SSF48498">
    <property type="entry name" value="Tetracyclin repressor-like, C-terminal domain"/>
    <property type="match status" value="1"/>
</dbReference>
<name>A0A1G9YEQ5_9EURY</name>
<dbReference type="RefSeq" id="WP_089734416.1">
    <property type="nucleotide sequence ID" value="NZ_FNIA01000014.1"/>
</dbReference>
<dbReference type="GO" id="GO:0003677">
    <property type="term" value="F:DNA binding"/>
    <property type="evidence" value="ECO:0007669"/>
    <property type="project" value="UniProtKB-UniRule"/>
</dbReference>
<accession>A0A1G9YEQ5</accession>
<evidence type="ECO:0000256" key="1">
    <source>
        <dbReference type="ARBA" id="ARBA00023015"/>
    </source>
</evidence>
<dbReference type="Proteomes" id="UP000199370">
    <property type="component" value="Unassembled WGS sequence"/>
</dbReference>
<dbReference type="PANTHER" id="PTHR47506">
    <property type="entry name" value="TRANSCRIPTIONAL REGULATORY PROTEIN"/>
    <property type="match status" value="1"/>
</dbReference>
<evidence type="ECO:0000256" key="2">
    <source>
        <dbReference type="ARBA" id="ARBA00023125"/>
    </source>
</evidence>
<evidence type="ECO:0000256" key="4">
    <source>
        <dbReference type="PROSITE-ProRule" id="PRU00335"/>
    </source>
</evidence>
<keyword evidence="7" id="KW-1185">Reference proteome</keyword>
<evidence type="ECO:0000313" key="7">
    <source>
        <dbReference type="Proteomes" id="UP000199370"/>
    </source>
</evidence>
<evidence type="ECO:0000313" key="6">
    <source>
        <dbReference type="EMBL" id="SDN07639.1"/>
    </source>
</evidence>
<protein>
    <submittedName>
        <fullName evidence="6">DNA-binding transcriptional regulator, AcrR family</fullName>
    </submittedName>
</protein>